<dbReference type="PANTHER" id="PTHR43807:SF20">
    <property type="entry name" value="FI04487P"/>
    <property type="match status" value="1"/>
</dbReference>
<dbReference type="CDD" id="cd00609">
    <property type="entry name" value="AAT_like"/>
    <property type="match status" value="1"/>
</dbReference>
<dbReference type="AlphaFoldDB" id="A0A8R1DZ23"/>
<evidence type="ECO:0000313" key="9">
    <source>
        <dbReference type="EnsemblMetazoa" id="CJA15770.1"/>
    </source>
</evidence>
<dbReference type="GO" id="GO:0016212">
    <property type="term" value="F:kynurenine-oxoglutarate transaminase activity"/>
    <property type="evidence" value="ECO:0007669"/>
    <property type="project" value="TreeGrafter"/>
</dbReference>
<organism evidence="9 10">
    <name type="scientific">Caenorhabditis japonica</name>
    <dbReference type="NCBI Taxonomy" id="281687"/>
    <lineage>
        <taxon>Eukaryota</taxon>
        <taxon>Metazoa</taxon>
        <taxon>Ecdysozoa</taxon>
        <taxon>Nematoda</taxon>
        <taxon>Chromadorea</taxon>
        <taxon>Rhabditida</taxon>
        <taxon>Rhabditina</taxon>
        <taxon>Rhabditomorpha</taxon>
        <taxon>Rhabditoidea</taxon>
        <taxon>Rhabditidae</taxon>
        <taxon>Peloderinae</taxon>
        <taxon>Caenorhabditis</taxon>
    </lineage>
</organism>
<comment type="pathway">
    <text evidence="7">Amino-acid degradation; L-kynurenine degradation; kynurenate from L-kynurenine: step 1/2.</text>
</comment>
<comment type="subunit">
    <text evidence="3">Homodimer.</text>
</comment>
<keyword evidence="5" id="KW-0808">Transferase</keyword>
<dbReference type="Gene3D" id="3.90.1150.10">
    <property type="entry name" value="Aspartate Aminotransferase, domain 1"/>
    <property type="match status" value="1"/>
</dbReference>
<evidence type="ECO:0000256" key="4">
    <source>
        <dbReference type="ARBA" id="ARBA00022576"/>
    </source>
</evidence>
<dbReference type="GO" id="GO:0030170">
    <property type="term" value="F:pyridoxal phosphate binding"/>
    <property type="evidence" value="ECO:0007669"/>
    <property type="project" value="InterPro"/>
</dbReference>
<evidence type="ECO:0000256" key="3">
    <source>
        <dbReference type="ARBA" id="ARBA00011738"/>
    </source>
</evidence>
<reference evidence="9" key="2">
    <citation type="submission" date="2022-06" db="UniProtKB">
        <authorList>
            <consortium name="EnsemblMetazoa"/>
        </authorList>
    </citation>
    <scope>IDENTIFICATION</scope>
    <source>
        <strain evidence="9">DF5081</strain>
    </source>
</reference>
<protein>
    <submittedName>
        <fullName evidence="9">Aminotran_1_2 domain-containing protein</fullName>
    </submittedName>
</protein>
<sequence>MSSFAPKPAEGVATHSTSIWVEFTTLAAETKAVNLGQGFPDSPAPKFVTDILQNISSQPELTAAHQYTRGYGHPMLVDILSKIYSHFYGVKVDPINEVLVTVGAYLSLYYAFLGWINKGDEVLIIEPAYDCYYPQVKFAGGVPVPVVMKIAEGATSSSEFKIDFANLESKINEKTKMLVINNPHNPTGKLFSRQELEKLAEIAKKHKLIVIADEVYEFHVWNRQDMIRFASLPGMYEQTISIGSAGKAFSVTGWKIGWAVGPKNLLEPLKAIHQNCVFTCSSPTQMAIAEAFRTDWPKFLEDPENSYLATGLSKELRGKRDKLAKMLEQGNFRPIIPDAGYFMLADYSHLKDALKLATDKDPDDFVFSRWLCREKKLAVIPPSAFYSKRESKLENSNMIRLCYFKKNETLEAAEKILQKLSHQ</sequence>
<evidence type="ECO:0000256" key="2">
    <source>
        <dbReference type="ARBA" id="ARBA00007441"/>
    </source>
</evidence>
<dbReference type="InterPro" id="IPR015422">
    <property type="entry name" value="PyrdxlP-dep_Trfase_small"/>
</dbReference>
<name>A0A8R1DZ23_CAEJA</name>
<dbReference type="FunFam" id="3.90.1150.10:FF:000021">
    <property type="entry name" value="Kynurenine--oxoglutarate transaminase 3"/>
    <property type="match status" value="1"/>
</dbReference>
<dbReference type="GO" id="GO:0070189">
    <property type="term" value="P:kynurenine metabolic process"/>
    <property type="evidence" value="ECO:0007669"/>
    <property type="project" value="UniProtKB-ARBA"/>
</dbReference>
<comment type="cofactor">
    <cofactor evidence="1">
        <name>pyridoxal 5'-phosphate</name>
        <dbReference type="ChEBI" id="CHEBI:597326"/>
    </cofactor>
</comment>
<evidence type="ECO:0000313" key="10">
    <source>
        <dbReference type="Proteomes" id="UP000005237"/>
    </source>
</evidence>
<evidence type="ECO:0000259" key="8">
    <source>
        <dbReference type="Pfam" id="PF00155"/>
    </source>
</evidence>
<feature type="domain" description="Aminotransferase class I/classII large" evidence="8">
    <location>
        <begin position="31"/>
        <end position="416"/>
    </location>
</feature>
<accession>A0A8R1DZ23</accession>
<reference evidence="10" key="1">
    <citation type="submission" date="2010-08" db="EMBL/GenBank/DDBJ databases">
        <authorList>
            <consortium name="Caenorhabditis japonica Sequencing Consortium"/>
            <person name="Wilson R.K."/>
        </authorList>
    </citation>
    <scope>NUCLEOTIDE SEQUENCE [LARGE SCALE GENOMIC DNA]</scope>
    <source>
        <strain evidence="10">DF5081</strain>
    </source>
</reference>
<evidence type="ECO:0000256" key="5">
    <source>
        <dbReference type="ARBA" id="ARBA00022679"/>
    </source>
</evidence>
<keyword evidence="4" id="KW-0032">Aminotransferase</keyword>
<evidence type="ECO:0000256" key="6">
    <source>
        <dbReference type="ARBA" id="ARBA00022898"/>
    </source>
</evidence>
<dbReference type="InterPro" id="IPR004839">
    <property type="entry name" value="Aminotransferase_I/II_large"/>
</dbReference>
<dbReference type="GO" id="GO:0005739">
    <property type="term" value="C:mitochondrion"/>
    <property type="evidence" value="ECO:0007669"/>
    <property type="project" value="TreeGrafter"/>
</dbReference>
<dbReference type="Proteomes" id="UP000005237">
    <property type="component" value="Unassembled WGS sequence"/>
</dbReference>
<dbReference type="SUPFAM" id="SSF53383">
    <property type="entry name" value="PLP-dependent transferases"/>
    <property type="match status" value="1"/>
</dbReference>
<dbReference type="InterPro" id="IPR015421">
    <property type="entry name" value="PyrdxlP-dep_Trfase_major"/>
</dbReference>
<keyword evidence="6" id="KW-0663">Pyridoxal phosphate</keyword>
<dbReference type="EnsemblMetazoa" id="CJA15770.1">
    <property type="protein sequence ID" value="CJA15770.1"/>
    <property type="gene ID" value="WBGene00134974"/>
</dbReference>
<dbReference type="InterPro" id="IPR051326">
    <property type="entry name" value="Kynurenine-oxoglutarate_AT"/>
</dbReference>
<comment type="similarity">
    <text evidence="2">Belongs to the class-I pyridoxal-phosphate-dependent aminotransferase family.</text>
</comment>
<keyword evidence="10" id="KW-1185">Reference proteome</keyword>
<dbReference type="InterPro" id="IPR015424">
    <property type="entry name" value="PyrdxlP-dep_Trfase"/>
</dbReference>
<evidence type="ECO:0000256" key="1">
    <source>
        <dbReference type="ARBA" id="ARBA00001933"/>
    </source>
</evidence>
<proteinExistence type="inferred from homology"/>
<dbReference type="FunFam" id="3.40.640.10:FF:000024">
    <property type="entry name" value="Kynurenine--oxoglutarate transaminase 3"/>
    <property type="match status" value="1"/>
</dbReference>
<dbReference type="PANTHER" id="PTHR43807">
    <property type="entry name" value="FI04487P"/>
    <property type="match status" value="1"/>
</dbReference>
<evidence type="ECO:0000256" key="7">
    <source>
        <dbReference type="ARBA" id="ARBA00024016"/>
    </source>
</evidence>
<dbReference type="Pfam" id="PF00155">
    <property type="entry name" value="Aminotran_1_2"/>
    <property type="match status" value="1"/>
</dbReference>
<dbReference type="Gene3D" id="3.40.640.10">
    <property type="entry name" value="Type I PLP-dependent aspartate aminotransferase-like (Major domain)"/>
    <property type="match status" value="1"/>
</dbReference>